<organism evidence="2 3">
    <name type="scientific">Bacillus salitolerans</name>
    <dbReference type="NCBI Taxonomy" id="1437434"/>
    <lineage>
        <taxon>Bacteria</taxon>
        <taxon>Bacillati</taxon>
        <taxon>Bacillota</taxon>
        <taxon>Bacilli</taxon>
        <taxon>Bacillales</taxon>
        <taxon>Bacillaceae</taxon>
        <taxon>Bacillus</taxon>
    </lineage>
</organism>
<feature type="transmembrane region" description="Helical" evidence="1">
    <location>
        <begin position="68"/>
        <end position="94"/>
    </location>
</feature>
<feature type="transmembrane region" description="Helical" evidence="1">
    <location>
        <begin position="35"/>
        <end position="62"/>
    </location>
</feature>
<evidence type="ECO:0000313" key="2">
    <source>
        <dbReference type="EMBL" id="MFD1737191.1"/>
    </source>
</evidence>
<reference evidence="3" key="1">
    <citation type="journal article" date="2019" name="Int. J. Syst. Evol. Microbiol.">
        <title>The Global Catalogue of Microorganisms (GCM) 10K type strain sequencing project: providing services to taxonomists for standard genome sequencing and annotation.</title>
        <authorList>
            <consortium name="The Broad Institute Genomics Platform"/>
            <consortium name="The Broad Institute Genome Sequencing Center for Infectious Disease"/>
            <person name="Wu L."/>
            <person name="Ma J."/>
        </authorList>
    </citation>
    <scope>NUCLEOTIDE SEQUENCE [LARGE SCALE GENOMIC DNA]</scope>
    <source>
        <strain evidence="3">CCUG 49339</strain>
    </source>
</reference>
<feature type="transmembrane region" description="Helical" evidence="1">
    <location>
        <begin position="6"/>
        <end position="23"/>
    </location>
</feature>
<dbReference type="EMBL" id="JBHUEM010000018">
    <property type="protein sequence ID" value="MFD1737191.1"/>
    <property type="molecule type" value="Genomic_DNA"/>
</dbReference>
<keyword evidence="1" id="KW-0812">Transmembrane</keyword>
<accession>A0ABW4LQ40</accession>
<dbReference type="RefSeq" id="WP_377928392.1">
    <property type="nucleotide sequence ID" value="NZ_JBHUEM010000018.1"/>
</dbReference>
<keyword evidence="3" id="KW-1185">Reference proteome</keyword>
<evidence type="ECO:0000313" key="3">
    <source>
        <dbReference type="Proteomes" id="UP001597214"/>
    </source>
</evidence>
<name>A0ABW4LQ40_9BACI</name>
<evidence type="ECO:0000256" key="1">
    <source>
        <dbReference type="SAM" id="Phobius"/>
    </source>
</evidence>
<keyword evidence="1" id="KW-0472">Membrane</keyword>
<dbReference type="Proteomes" id="UP001597214">
    <property type="component" value="Unassembled WGS sequence"/>
</dbReference>
<comment type="caution">
    <text evidence="2">The sequence shown here is derived from an EMBL/GenBank/DDBJ whole genome shotgun (WGS) entry which is preliminary data.</text>
</comment>
<protein>
    <submittedName>
        <fullName evidence="2">Uncharacterized protein</fullName>
    </submittedName>
</protein>
<gene>
    <name evidence="2" type="ORF">ACFSCX_11575</name>
</gene>
<proteinExistence type="predicted"/>
<sequence length="104" mass="11612">MSEIDVTMTIYVIFLIVATFISFKYGSTMIRKTGLFLPHALIAGAINLALGLFAIVGWYFFAWSVNEFLFFGGLVLGIGLLVVGEAALITILCIKRKKWIQIYK</sequence>
<keyword evidence="1" id="KW-1133">Transmembrane helix</keyword>